<dbReference type="Proteomes" id="UP000314294">
    <property type="component" value="Unassembled WGS sequence"/>
</dbReference>
<sequence length="74" mass="8119">MDFQFIEVAHSSLQILLARLSRVSVALRVQLEAPRLQKVPQRSSAGRSAQNREFTGVRRLVAVGNGADESAEAE</sequence>
<accession>A0A4Z2EQ78</accession>
<dbReference type="AlphaFoldDB" id="A0A4Z2EQ78"/>
<reference evidence="1 2" key="1">
    <citation type="submission" date="2019-03" db="EMBL/GenBank/DDBJ databases">
        <title>First draft genome of Liparis tanakae, snailfish: a comprehensive survey of snailfish specific genes.</title>
        <authorList>
            <person name="Kim W."/>
            <person name="Song I."/>
            <person name="Jeong J.-H."/>
            <person name="Kim D."/>
            <person name="Kim S."/>
            <person name="Ryu S."/>
            <person name="Song J.Y."/>
            <person name="Lee S.K."/>
        </authorList>
    </citation>
    <scope>NUCLEOTIDE SEQUENCE [LARGE SCALE GENOMIC DNA]</scope>
    <source>
        <tissue evidence="1">Muscle</tissue>
    </source>
</reference>
<evidence type="ECO:0000313" key="1">
    <source>
        <dbReference type="EMBL" id="TNN30770.1"/>
    </source>
</evidence>
<protein>
    <submittedName>
        <fullName evidence="1">Uncharacterized protein</fullName>
    </submittedName>
</protein>
<dbReference type="EMBL" id="SRLO01004140">
    <property type="protein sequence ID" value="TNN30770.1"/>
    <property type="molecule type" value="Genomic_DNA"/>
</dbReference>
<name>A0A4Z2EQ78_9TELE</name>
<comment type="caution">
    <text evidence="1">The sequence shown here is derived from an EMBL/GenBank/DDBJ whole genome shotgun (WGS) entry which is preliminary data.</text>
</comment>
<gene>
    <name evidence="1" type="ORF">EYF80_059078</name>
</gene>
<evidence type="ECO:0000313" key="2">
    <source>
        <dbReference type="Proteomes" id="UP000314294"/>
    </source>
</evidence>
<organism evidence="1 2">
    <name type="scientific">Liparis tanakae</name>
    <name type="common">Tanaka's snailfish</name>
    <dbReference type="NCBI Taxonomy" id="230148"/>
    <lineage>
        <taxon>Eukaryota</taxon>
        <taxon>Metazoa</taxon>
        <taxon>Chordata</taxon>
        <taxon>Craniata</taxon>
        <taxon>Vertebrata</taxon>
        <taxon>Euteleostomi</taxon>
        <taxon>Actinopterygii</taxon>
        <taxon>Neopterygii</taxon>
        <taxon>Teleostei</taxon>
        <taxon>Neoteleostei</taxon>
        <taxon>Acanthomorphata</taxon>
        <taxon>Eupercaria</taxon>
        <taxon>Perciformes</taxon>
        <taxon>Cottioidei</taxon>
        <taxon>Cottales</taxon>
        <taxon>Liparidae</taxon>
        <taxon>Liparis</taxon>
    </lineage>
</organism>
<keyword evidence="2" id="KW-1185">Reference proteome</keyword>
<proteinExistence type="predicted"/>